<dbReference type="EC" id="7.2.2.-" evidence="13"/>
<evidence type="ECO:0000256" key="5">
    <source>
        <dbReference type="ARBA" id="ARBA00022723"/>
    </source>
</evidence>
<dbReference type="InterPro" id="IPR018303">
    <property type="entry name" value="ATPase_P-typ_P_site"/>
</dbReference>
<evidence type="ECO:0000256" key="10">
    <source>
        <dbReference type="ARBA" id="ARBA00022989"/>
    </source>
</evidence>
<evidence type="ECO:0000256" key="2">
    <source>
        <dbReference type="ARBA" id="ARBA00006000"/>
    </source>
</evidence>
<dbReference type="GO" id="GO:0016887">
    <property type="term" value="F:ATP hydrolysis activity"/>
    <property type="evidence" value="ECO:0007669"/>
    <property type="project" value="InterPro"/>
</dbReference>
<dbReference type="Gene3D" id="1.20.1110.10">
    <property type="entry name" value="Calcium-transporting ATPase, transmembrane domain"/>
    <property type="match status" value="1"/>
</dbReference>
<feature type="transmembrane region" description="Helical" evidence="13">
    <location>
        <begin position="432"/>
        <end position="452"/>
    </location>
</feature>
<evidence type="ECO:0000259" key="16">
    <source>
        <dbReference type="Pfam" id="PF12409"/>
    </source>
</evidence>
<dbReference type="InterPro" id="IPR001757">
    <property type="entry name" value="P_typ_ATPase"/>
</dbReference>
<dbReference type="EMBL" id="MBFS01000043">
    <property type="protein sequence ID" value="PVV05075.1"/>
    <property type="molecule type" value="Genomic_DNA"/>
</dbReference>
<evidence type="ECO:0000256" key="8">
    <source>
        <dbReference type="ARBA" id="ARBA00022842"/>
    </source>
</evidence>
<sequence length="1574" mass="176157">MKKDSKQRKSNDINVSPSPSLKIQYSSVAAHIEPAAENELFLNQNFSKSYQYKSSGQRGRNSPIFPSSFNTPLLSVSSDVSLHRNINKSLENLTVQDQNKTNSNISAQLQLSSEKNIAINKRFSPNSAKGYQNGSALTQSQSHLSNNSYLPNTHKSTYHQHRAAENHPESSSSSDESDSDEDNHFQPERENATQIKDSAKAVESNTIEFQGTIAELEYFVPNPSQNSQDIFLSHENFKISIHGMVINKTGEFFYKLLCFLTLGIFYIISQWFPSIKISLTMTESDLSDATHIFIKTETNESEIKKINSVFFGGKLHELFGYVTASGPLASYKDAIVSQIKSFDYRHHRFIYHPYLSKFVHSGLWKSTEWVETPKSIRYGITPLTRSLLASIFGINDIEIEQKSTISLLIEEIINPFYIFQFASVFLWLFDNYYYYAGCILTISIVSIVNALIETKSNSKKIQQMAKFECTVDVFRDGLWRIMSSKDLVPGDIISTTSGNIKVIPCDALLLEGSCIMNESMLTGESIPVVKTPALAETLKKIDLTLPTYPLELSKHILFSGTNIIRSKKNEIGFGGKEWIRIDTQYQKHGTDTENLFPDFPQHGTALVIRTGFNTSKGVMIRSIMFPRNLSFKLYIDSFKFIAVLAIIAVLGFIFSAINFVRIGLSFHVIIVRALDLITVVVPPALPASLSIGTSFSLGRLKSKLIYCISPSRINVCGRINLMAFDKTGTLTEEGLDVLGVQTNNLTERTLNTLVDDVASFAKTSGIDYDFKKLDFLHALATCHSIKSISGELIGDPLDIKMFQSTEWSLEELDPEISLIKNKTETLKDNPSDSKKLKKRILPTIVRPPAEFKRKSSSPLSSQSNSNTVFEVPGELGIVKTFDFSPSLRRMSVIVRHPTQKGAQFYTKGAPETIRDLCLSETIPQGFSQTLSDNARNGYRNKLKPASEDVIHQLSMANIRNVMCTGDNIFTAISVAKHCGIIQPSAQVYIPVIVDLDKFGHNDTFNYSALQGKVVMWQNMDNPLRFLDPYSFTPISCRATELVCTDIDSSKKEIIVENLGKLITDPTIDEELVRTGNYTIAVTGDVFRYMIDEQSEIVTNRALTLSSVFARMSPDQKGELMEFYSEIGYCVGFCGDGANDCSALKSADVGLSLSEAEASVAAPFTSKTTDIRCVIDVIKEGRAALTTSFSCFKYMALYSMIQFSTVSLLYRFGGGLGDFQFLYIDLFIIFPLSITMAWALPFDRISTKPPAASLISKKVLTSLFCQIFIVASFQIVLDYVVQKQGFYKPPVRENPEDFDNILVKSYENTSLFLLSNFQYIGIAWIFSIGKPYRQSNTKNTGFVLSFLSLVAFSSILLLKPSTWVKSVFELLEIPKSFCILIFLLGFGGFVFSYTGEHYIFPKLSHTFARYGRIIKKLSKAVFSLLSSKSASFLNDYENLSTSDIDYHSVGSFFPLVVSQSKLSRGSKSQNAYKGFIGSNSRYEIERSGFSGSQTKYDVQPSYFETGNNSFDLDENVSETSRRSSGFLLINAYENHKSGFWGKLTSLQNSFNDWGQKSSTKPYKKILQSIGKIDSK</sequence>
<comment type="similarity">
    <text evidence="2 13">Belongs to the cation transport ATPase (P-type) (TC 3.A.3) family. Type V subfamily.</text>
</comment>
<comment type="caution">
    <text evidence="13">Lacks conserved residue(s) required for the propagation of feature annotation.</text>
</comment>
<dbReference type="STRING" id="133381.A0A2T9ZKG9"/>
<dbReference type="FunFam" id="1.20.1110.10:FF:000023">
    <property type="entry name" value="Cation-transporting ATPase"/>
    <property type="match status" value="1"/>
</dbReference>
<evidence type="ECO:0000256" key="9">
    <source>
        <dbReference type="ARBA" id="ARBA00022967"/>
    </source>
</evidence>
<dbReference type="InterPro" id="IPR023214">
    <property type="entry name" value="HAD_sf"/>
</dbReference>
<keyword evidence="4 13" id="KW-0812">Transmembrane</keyword>
<dbReference type="Gene3D" id="3.40.50.1000">
    <property type="entry name" value="HAD superfamily/HAD-like"/>
    <property type="match status" value="2"/>
</dbReference>
<dbReference type="Pfam" id="PF00122">
    <property type="entry name" value="E1-E2_ATPase"/>
    <property type="match status" value="1"/>
</dbReference>
<dbReference type="Gene3D" id="3.40.1110.10">
    <property type="entry name" value="Calcium-transporting ATPase, cytoplasmic domain N"/>
    <property type="match status" value="2"/>
</dbReference>
<evidence type="ECO:0000256" key="7">
    <source>
        <dbReference type="ARBA" id="ARBA00022840"/>
    </source>
</evidence>
<dbReference type="Gene3D" id="2.70.150.10">
    <property type="entry name" value="Calcium-transporting ATPase, cytoplasmic transduction domain A"/>
    <property type="match status" value="2"/>
</dbReference>
<dbReference type="PANTHER" id="PTHR45630">
    <property type="entry name" value="CATION-TRANSPORTING ATPASE-RELATED"/>
    <property type="match status" value="1"/>
</dbReference>
<dbReference type="PANTHER" id="PTHR45630:SF8">
    <property type="entry name" value="CATION-TRANSPORTING ATPASE"/>
    <property type="match status" value="1"/>
</dbReference>
<dbReference type="SUPFAM" id="SSF56784">
    <property type="entry name" value="HAD-like"/>
    <property type="match status" value="1"/>
</dbReference>
<feature type="compositionally biased region" description="Basic and acidic residues" evidence="14">
    <location>
        <begin position="182"/>
        <end position="191"/>
    </location>
</feature>
<dbReference type="InterPro" id="IPR023299">
    <property type="entry name" value="ATPase_P-typ_cyto_dom_N"/>
</dbReference>
<name>A0A2T9ZKG9_9FUNG</name>
<dbReference type="InterPro" id="IPR023298">
    <property type="entry name" value="ATPase_P-typ_TM_dom_sf"/>
</dbReference>
<evidence type="ECO:0000256" key="1">
    <source>
        <dbReference type="ARBA" id="ARBA00004141"/>
    </source>
</evidence>
<feature type="transmembrane region" description="Helical" evidence="13">
    <location>
        <begin position="1259"/>
        <end position="1280"/>
    </location>
</feature>
<keyword evidence="10 13" id="KW-1133">Transmembrane helix</keyword>
<dbReference type="GO" id="GO:0016020">
    <property type="term" value="C:membrane"/>
    <property type="evidence" value="ECO:0007669"/>
    <property type="project" value="UniProtKB-SubCell"/>
</dbReference>
<dbReference type="GO" id="GO:0140358">
    <property type="term" value="F:P-type transmembrane transporter activity"/>
    <property type="evidence" value="ECO:0007669"/>
    <property type="project" value="InterPro"/>
</dbReference>
<feature type="transmembrane region" description="Helical" evidence="13">
    <location>
        <begin position="1340"/>
        <end position="1357"/>
    </location>
</feature>
<dbReference type="PROSITE" id="PS00154">
    <property type="entry name" value="ATPASE_E1_E2"/>
    <property type="match status" value="1"/>
</dbReference>
<accession>A0A2T9ZKG9</accession>
<dbReference type="PRINTS" id="PR00119">
    <property type="entry name" value="CATATPASE"/>
</dbReference>
<dbReference type="GO" id="GO:0019829">
    <property type="term" value="F:ATPase-coupled monoatomic cation transmembrane transporter activity"/>
    <property type="evidence" value="ECO:0007669"/>
    <property type="project" value="UniProtKB-UniRule"/>
</dbReference>
<comment type="caution">
    <text evidence="17">The sequence shown here is derived from an EMBL/GenBank/DDBJ whole genome shotgun (WGS) entry which is preliminary data.</text>
</comment>
<dbReference type="InterPro" id="IPR006544">
    <property type="entry name" value="P-type_TPase_V"/>
</dbReference>
<keyword evidence="18" id="KW-1185">Reference proteome</keyword>
<feature type="region of interest" description="Disordered" evidence="14">
    <location>
        <begin position="124"/>
        <end position="200"/>
    </location>
</feature>
<dbReference type="Pfam" id="PF12409">
    <property type="entry name" value="P5-ATPase"/>
    <property type="match status" value="1"/>
</dbReference>
<keyword evidence="5 13" id="KW-0479">Metal-binding</keyword>
<dbReference type="PROSITE" id="PS01229">
    <property type="entry name" value="COF_2"/>
    <property type="match status" value="1"/>
</dbReference>
<keyword evidence="6 13" id="KW-0547">Nucleotide-binding</keyword>
<reference evidence="17 18" key="1">
    <citation type="journal article" date="2018" name="MBio">
        <title>Comparative Genomics Reveals the Core Gene Toolbox for the Fungus-Insect Symbiosis.</title>
        <authorList>
            <person name="Wang Y."/>
            <person name="Stata M."/>
            <person name="Wang W."/>
            <person name="Stajich J.E."/>
            <person name="White M.M."/>
            <person name="Moncalvo J.M."/>
        </authorList>
    </citation>
    <scope>NUCLEOTIDE SEQUENCE [LARGE SCALE GENOMIC DNA]</scope>
    <source>
        <strain evidence="17 18">SC-DP-2</strain>
    </source>
</reference>
<evidence type="ECO:0000256" key="6">
    <source>
        <dbReference type="ARBA" id="ARBA00022741"/>
    </source>
</evidence>
<feature type="transmembrane region" description="Helical" evidence="13">
    <location>
        <begin position="640"/>
        <end position="664"/>
    </location>
</feature>
<dbReference type="GO" id="GO:0006874">
    <property type="term" value="P:intracellular calcium ion homeostasis"/>
    <property type="evidence" value="ECO:0007669"/>
    <property type="project" value="TreeGrafter"/>
</dbReference>
<dbReference type="GO" id="GO:0005524">
    <property type="term" value="F:ATP binding"/>
    <property type="evidence" value="ECO:0007669"/>
    <property type="project" value="UniProtKB-UniRule"/>
</dbReference>
<protein>
    <recommendedName>
        <fullName evidence="13">Cation-transporting ATPase</fullName>
        <ecNumber evidence="13">7.2.2.-</ecNumber>
    </recommendedName>
</protein>
<evidence type="ECO:0000313" key="18">
    <source>
        <dbReference type="Proteomes" id="UP000245609"/>
    </source>
</evidence>
<keyword evidence="7 13" id="KW-0067">ATP-binding</keyword>
<dbReference type="InterPro" id="IPR047819">
    <property type="entry name" value="P5A-ATPase_N"/>
</dbReference>
<dbReference type="NCBIfam" id="TIGR01494">
    <property type="entry name" value="ATPase_P-type"/>
    <property type="match status" value="1"/>
</dbReference>
<dbReference type="Proteomes" id="UP000245609">
    <property type="component" value="Unassembled WGS sequence"/>
</dbReference>
<dbReference type="SUPFAM" id="SSF81660">
    <property type="entry name" value="Metal cation-transporting ATPase, ATP-binding domain N"/>
    <property type="match status" value="1"/>
</dbReference>
<feature type="transmembrane region" description="Helical" evidence="13">
    <location>
        <begin position="1310"/>
        <end position="1328"/>
    </location>
</feature>
<proteinExistence type="inferred from homology"/>
<evidence type="ECO:0000256" key="4">
    <source>
        <dbReference type="ARBA" id="ARBA00022692"/>
    </source>
</evidence>
<evidence type="ECO:0000259" key="15">
    <source>
        <dbReference type="Pfam" id="PF00122"/>
    </source>
</evidence>
<dbReference type="InterPro" id="IPR059000">
    <property type="entry name" value="ATPase_P-type_domA"/>
</dbReference>
<keyword evidence="8 13" id="KW-0460">Magnesium</keyword>
<comment type="subcellular location">
    <subcellularLocation>
        <location evidence="1 13">Membrane</location>
        <topology evidence="1 13">Multi-pass membrane protein</topology>
    </subcellularLocation>
</comment>
<feature type="transmembrane region" description="Helical" evidence="13">
    <location>
        <begin position="1372"/>
        <end position="1392"/>
    </location>
</feature>
<feature type="compositionally biased region" description="Polar residues" evidence="14">
    <location>
        <begin position="124"/>
        <end position="155"/>
    </location>
</feature>
<evidence type="ECO:0000256" key="3">
    <source>
        <dbReference type="ARBA" id="ARBA00022553"/>
    </source>
</evidence>
<dbReference type="InterPro" id="IPR036412">
    <property type="entry name" value="HAD-like_sf"/>
</dbReference>
<dbReference type="SUPFAM" id="SSF81653">
    <property type="entry name" value="Calcium ATPase, transduction domain A"/>
    <property type="match status" value="1"/>
</dbReference>
<feature type="transmembrane region" description="Helical" evidence="13">
    <location>
        <begin position="1218"/>
        <end position="1239"/>
    </location>
</feature>
<comment type="catalytic activity">
    <reaction evidence="12 13">
        <text>ATP + H2O = ADP + phosphate + H(+)</text>
        <dbReference type="Rhea" id="RHEA:13065"/>
        <dbReference type="ChEBI" id="CHEBI:15377"/>
        <dbReference type="ChEBI" id="CHEBI:15378"/>
        <dbReference type="ChEBI" id="CHEBI:30616"/>
        <dbReference type="ChEBI" id="CHEBI:43474"/>
        <dbReference type="ChEBI" id="CHEBI:456216"/>
    </reaction>
</comment>
<dbReference type="OrthoDB" id="48943at2759"/>
<evidence type="ECO:0000256" key="11">
    <source>
        <dbReference type="ARBA" id="ARBA00023136"/>
    </source>
</evidence>
<keyword evidence="9 13" id="KW-1278">Translocase</keyword>
<organism evidence="17 18">
    <name type="scientific">Smittium megazygosporum</name>
    <dbReference type="NCBI Taxonomy" id="133381"/>
    <lineage>
        <taxon>Eukaryota</taxon>
        <taxon>Fungi</taxon>
        <taxon>Fungi incertae sedis</taxon>
        <taxon>Zoopagomycota</taxon>
        <taxon>Kickxellomycotina</taxon>
        <taxon>Harpellomycetes</taxon>
        <taxon>Harpellales</taxon>
        <taxon>Legeriomycetaceae</taxon>
        <taxon>Smittium</taxon>
    </lineage>
</organism>
<keyword evidence="3" id="KW-0597">Phosphoprotein</keyword>
<gene>
    <name evidence="17" type="ORF">BB560_000410</name>
</gene>
<feature type="transmembrane region" description="Helical" evidence="13">
    <location>
        <begin position="252"/>
        <end position="272"/>
    </location>
</feature>
<evidence type="ECO:0000313" key="17">
    <source>
        <dbReference type="EMBL" id="PVV05075.1"/>
    </source>
</evidence>
<evidence type="ECO:0000256" key="12">
    <source>
        <dbReference type="ARBA" id="ARBA00049360"/>
    </source>
</evidence>
<dbReference type="SUPFAM" id="SSF81665">
    <property type="entry name" value="Calcium ATPase, transmembrane domain M"/>
    <property type="match status" value="1"/>
</dbReference>
<evidence type="ECO:0000256" key="13">
    <source>
        <dbReference type="RuleBase" id="RU362082"/>
    </source>
</evidence>
<feature type="domain" description="P-type ATPase A" evidence="15">
    <location>
        <begin position="470"/>
        <end position="566"/>
    </location>
</feature>
<keyword evidence="11 13" id="KW-0472">Membrane</keyword>
<dbReference type="GO" id="GO:0046872">
    <property type="term" value="F:metal ion binding"/>
    <property type="evidence" value="ECO:0007669"/>
    <property type="project" value="UniProtKB-UniRule"/>
</dbReference>
<dbReference type="InterPro" id="IPR008250">
    <property type="entry name" value="ATPase_P-typ_transduc_dom_A_sf"/>
</dbReference>
<evidence type="ECO:0000256" key="14">
    <source>
        <dbReference type="SAM" id="MobiDB-lite"/>
    </source>
</evidence>
<feature type="domain" description="P5B-type ATPase N-terminal" evidence="16">
    <location>
        <begin position="236"/>
        <end position="352"/>
    </location>
</feature>